<comment type="caution">
    <text evidence="1">The sequence shown here is derived from an EMBL/GenBank/DDBJ whole genome shotgun (WGS) entry which is preliminary data.</text>
</comment>
<proteinExistence type="predicted"/>
<keyword evidence="2" id="KW-1185">Reference proteome</keyword>
<name>A0ABD3TZJ7_SINWO</name>
<organism evidence="1 2">
    <name type="scientific">Sinanodonta woodiana</name>
    <name type="common">Chinese pond mussel</name>
    <name type="synonym">Anodonta woodiana</name>
    <dbReference type="NCBI Taxonomy" id="1069815"/>
    <lineage>
        <taxon>Eukaryota</taxon>
        <taxon>Metazoa</taxon>
        <taxon>Spiralia</taxon>
        <taxon>Lophotrochozoa</taxon>
        <taxon>Mollusca</taxon>
        <taxon>Bivalvia</taxon>
        <taxon>Autobranchia</taxon>
        <taxon>Heteroconchia</taxon>
        <taxon>Palaeoheterodonta</taxon>
        <taxon>Unionida</taxon>
        <taxon>Unionoidea</taxon>
        <taxon>Unionidae</taxon>
        <taxon>Unioninae</taxon>
        <taxon>Sinanodonta</taxon>
    </lineage>
</organism>
<reference evidence="1 2" key="1">
    <citation type="submission" date="2024-11" db="EMBL/GenBank/DDBJ databases">
        <title>Chromosome-level genome assembly of the freshwater bivalve Anodonta woodiana.</title>
        <authorList>
            <person name="Chen X."/>
        </authorList>
    </citation>
    <scope>NUCLEOTIDE SEQUENCE [LARGE SCALE GENOMIC DNA]</scope>
    <source>
        <strain evidence="1">MN2024</strain>
        <tissue evidence="1">Gills</tissue>
    </source>
</reference>
<gene>
    <name evidence="1" type="ORF">ACJMK2_020474</name>
</gene>
<accession>A0ABD3TZJ7</accession>
<protein>
    <submittedName>
        <fullName evidence="1">Uncharacterized protein</fullName>
    </submittedName>
</protein>
<evidence type="ECO:0000313" key="1">
    <source>
        <dbReference type="EMBL" id="KAL3842465.1"/>
    </source>
</evidence>
<sequence length="597" mass="62945">MFTTFDIKEMFTTFEIKEMFMDIEIKKMFITTPQPPHENANFSTSNFFNDISGYGLCPQHYCEEMLRNGYCNNIVHYVYQNQNCRCNCNGLRNELIQNELPLRIIVEGLRNGVAGGGLPRDVMVDGINANISSGIFGNRLSGNPNGMNANVGTKSGLIKNRFPLEGSGETSIATAAGGKEFLFNGGTGVNVGTGIDNGLSRRTLPLHGNSVDTWVGLMNGLVNRGQSPIGLGGDFSTGIGHGIIERRIPARSFGEIGTGMVDRRGVVRNDRAERIVDAGIEIGIESGITQIGIRRNVMVPGIRADIGSRLFGSNLPGNSFGLDIERGIMNGMIGLGHPLDDTRGAGVASGAGGIEPPLNGGVGVAVGSGVGSGTIKNELPSKGVIGGNSGSGISTGVGDGGFPLNGNGMDFRVGTSEALFGRGFSSSSLWGNFTPGIGPGIAGRGINAVGNRDIETLIGSTEPGSGLSWSGIRGDVRDGLSIGVGGSGIPVNTMGGNVGTGIGHGTHGSEWSPNGITADIGHGHDRSIFVGLIPGRVEYEYGPRRMFAPIGNPTAFHTGNMFFGNKATYWKKPYSANYVRLYHPAHYYRHNLLLRFF</sequence>
<dbReference type="EMBL" id="JBJQND010000017">
    <property type="protein sequence ID" value="KAL3842465.1"/>
    <property type="molecule type" value="Genomic_DNA"/>
</dbReference>
<dbReference type="Proteomes" id="UP001634394">
    <property type="component" value="Unassembled WGS sequence"/>
</dbReference>
<evidence type="ECO:0000313" key="2">
    <source>
        <dbReference type="Proteomes" id="UP001634394"/>
    </source>
</evidence>
<dbReference type="AlphaFoldDB" id="A0ABD3TZJ7"/>